<dbReference type="Proteomes" id="UP000236316">
    <property type="component" value="Segment"/>
</dbReference>
<name>A0A2I2L3Z1_9VIRU</name>
<organism evidence="1">
    <name type="scientific">Orpheovirus IHUMI-LCC2</name>
    <dbReference type="NCBI Taxonomy" id="2023057"/>
    <lineage>
        <taxon>Viruses</taxon>
        <taxon>Varidnaviria</taxon>
        <taxon>Bamfordvirae</taxon>
        <taxon>Nucleocytoviricota</taxon>
        <taxon>Megaviricetes</taxon>
        <taxon>Pimascovirales</taxon>
        <taxon>Ocovirineae</taxon>
        <taxon>Orpheoviridae</taxon>
        <taxon>Alphaorpheovirus</taxon>
        <taxon>Alphaorpheovirus massiliense</taxon>
    </lineage>
</organism>
<protein>
    <submittedName>
        <fullName evidence="1">Uncharacterized protein</fullName>
    </submittedName>
</protein>
<accession>A0A2I2L3Z1</accession>
<dbReference type="GeneID" id="35382116"/>
<evidence type="ECO:0000313" key="2">
    <source>
        <dbReference type="Proteomes" id="UP000236316"/>
    </source>
</evidence>
<dbReference type="EMBL" id="LT906555">
    <property type="protein sequence ID" value="SNW62243.1"/>
    <property type="molecule type" value="Genomic_DNA"/>
</dbReference>
<evidence type="ECO:0000313" key="1">
    <source>
        <dbReference type="EMBL" id="SNW62243.1"/>
    </source>
</evidence>
<dbReference type="RefSeq" id="YP_009448545.1">
    <property type="nucleotide sequence ID" value="NC_036594.1"/>
</dbReference>
<gene>
    <name evidence="1" type="ORF">ORPV_339</name>
</gene>
<reference evidence="1" key="1">
    <citation type="submission" date="2017-08" db="EMBL/GenBank/DDBJ databases">
        <authorList>
            <consortium name="Urmite Genomes"/>
        </authorList>
    </citation>
    <scope>NUCLEOTIDE SEQUENCE [LARGE SCALE GENOMIC DNA]</scope>
    <source>
        <strain evidence="1">IHUMI-LCC2</strain>
    </source>
</reference>
<dbReference type="KEGG" id="vg:35382116"/>
<sequence>MDLLYKDCKKEIVKHIDKNATLGILKQVSKEWNHIIGNDKIRRCNDNDKLILLNLYPNLPWHYNILSSKKIPINFIKKHMDKKWDMKRLYFNHIIDINFIIYLQKNYSDKIVINYDCVLQNPNIRIEDLKYIPKINYTYLSKNPNLTMEYILNNLDKKWNWGYICENFNINDILDNINILSSKINMKILSRRTDITEDILEKFYYLDWEYGSLSRNKNISMKFVQTHINKAWDIDKILKKSDITVEFIKEHKNRIQSSMYDGNYSLEVLFLLLNTMKHLSEYEKGYLIREIMNKATLQDIRNCPYTIDPEYIYSNIKIDDFTDINDCYYKWLSINKNVGLDIIVKYRYKSWDWIKIHKRFGYSISWDDVERYISNTNIPFNLNKICRACPMRIIDNNLQLPWNWDIISERSLSVEELEEYVDKINLDIYVCNNIEQYKFLSKYCKPKCNWLIISFWITEKEIEDNIDIIKLLDFDEICKSNRVSFDWLYNHLNVYNINIRSLLKRNDIKWDLMVHIIEEYQMCINWELFSSGFK</sequence>
<keyword evidence="2" id="KW-1185">Reference proteome</keyword>
<proteinExistence type="predicted"/>